<feature type="compositionally biased region" description="Basic and acidic residues" evidence="3">
    <location>
        <begin position="215"/>
        <end position="227"/>
    </location>
</feature>
<keyword evidence="2" id="KW-0539">Nucleus</keyword>
<gene>
    <name evidence="6" type="ORF">MANES_10G065600v8</name>
</gene>
<evidence type="ECO:0000256" key="2">
    <source>
        <dbReference type="ARBA" id="ARBA00023242"/>
    </source>
</evidence>
<dbReference type="Proteomes" id="UP000091857">
    <property type="component" value="Chromosome 10"/>
</dbReference>
<dbReference type="Pfam" id="PF00249">
    <property type="entry name" value="Myb_DNA-binding"/>
    <property type="match status" value="1"/>
</dbReference>
<dbReference type="EMBL" id="CM004396">
    <property type="protein sequence ID" value="OAY39078.1"/>
    <property type="molecule type" value="Genomic_DNA"/>
</dbReference>
<proteinExistence type="predicted"/>
<dbReference type="GO" id="GO:0005634">
    <property type="term" value="C:nucleus"/>
    <property type="evidence" value="ECO:0007669"/>
    <property type="project" value="UniProtKB-SubCell"/>
</dbReference>
<name>A0A2C9V3V1_MANES</name>
<comment type="subcellular location">
    <subcellularLocation>
        <location evidence="1">Nucleus</location>
    </subcellularLocation>
</comment>
<organism evidence="6 7">
    <name type="scientific">Manihot esculenta</name>
    <name type="common">Cassava</name>
    <name type="synonym">Jatropha manihot</name>
    <dbReference type="NCBI Taxonomy" id="3983"/>
    <lineage>
        <taxon>Eukaryota</taxon>
        <taxon>Viridiplantae</taxon>
        <taxon>Streptophyta</taxon>
        <taxon>Embryophyta</taxon>
        <taxon>Tracheophyta</taxon>
        <taxon>Spermatophyta</taxon>
        <taxon>Magnoliopsida</taxon>
        <taxon>eudicotyledons</taxon>
        <taxon>Gunneridae</taxon>
        <taxon>Pentapetalae</taxon>
        <taxon>rosids</taxon>
        <taxon>fabids</taxon>
        <taxon>Malpighiales</taxon>
        <taxon>Euphorbiaceae</taxon>
        <taxon>Crotonoideae</taxon>
        <taxon>Manihoteae</taxon>
        <taxon>Manihot</taxon>
    </lineage>
</organism>
<accession>A0A2C9V3V1</accession>
<dbReference type="SUPFAM" id="SSF46689">
    <property type="entry name" value="Homeodomain-like"/>
    <property type="match status" value="1"/>
</dbReference>
<dbReference type="PANTHER" id="PTHR46993:SF6">
    <property type="entry name" value="MYB TRANSCRIPTION FACTOR"/>
    <property type="match status" value="1"/>
</dbReference>
<dbReference type="InterPro" id="IPR009057">
    <property type="entry name" value="Homeodomain-like_sf"/>
</dbReference>
<dbReference type="Gramene" id="Manes.10G065600.1.v8.1">
    <property type="protein sequence ID" value="Manes.10G065600.1.v8.1.CDS"/>
    <property type="gene ID" value="Manes.10G065600.v8.1"/>
</dbReference>
<dbReference type="CDD" id="cd11660">
    <property type="entry name" value="SANT_TRF"/>
    <property type="match status" value="1"/>
</dbReference>
<feature type="region of interest" description="Disordered" evidence="3">
    <location>
        <begin position="205"/>
        <end position="240"/>
    </location>
</feature>
<evidence type="ECO:0000313" key="6">
    <source>
        <dbReference type="EMBL" id="OAY39078.1"/>
    </source>
</evidence>
<dbReference type="SMR" id="A0A2C9V3V1"/>
<dbReference type="OrthoDB" id="608866at2759"/>
<dbReference type="OMA" id="RDNMGHQ"/>
<protein>
    <submittedName>
        <fullName evidence="6">Uncharacterized protein</fullName>
    </submittedName>
</protein>
<keyword evidence="7" id="KW-1185">Reference proteome</keyword>
<evidence type="ECO:0000259" key="5">
    <source>
        <dbReference type="PROSITE" id="PS51294"/>
    </source>
</evidence>
<comment type="caution">
    <text evidence="6">The sequence shown here is derived from an EMBL/GenBank/DDBJ whole genome shotgun (WGS) entry which is preliminary data.</text>
</comment>
<dbReference type="Gene3D" id="1.10.246.220">
    <property type="match status" value="1"/>
</dbReference>
<evidence type="ECO:0000256" key="1">
    <source>
        <dbReference type="ARBA" id="ARBA00004123"/>
    </source>
</evidence>
<dbReference type="PROSITE" id="PS51294">
    <property type="entry name" value="HTH_MYB"/>
    <property type="match status" value="1"/>
</dbReference>
<dbReference type="InterPro" id="IPR001005">
    <property type="entry name" value="SANT/Myb"/>
</dbReference>
<reference evidence="7" key="1">
    <citation type="journal article" date="2016" name="Nat. Biotechnol.">
        <title>Sequencing wild and cultivated cassava and related species reveals extensive interspecific hybridization and genetic diversity.</title>
        <authorList>
            <person name="Bredeson J.V."/>
            <person name="Lyons J.B."/>
            <person name="Prochnik S.E."/>
            <person name="Wu G.A."/>
            <person name="Ha C.M."/>
            <person name="Edsinger-Gonzales E."/>
            <person name="Grimwood J."/>
            <person name="Schmutz J."/>
            <person name="Rabbi I.Y."/>
            <person name="Egesi C."/>
            <person name="Nauluvula P."/>
            <person name="Lebot V."/>
            <person name="Ndunguru J."/>
            <person name="Mkamilo G."/>
            <person name="Bart R.S."/>
            <person name="Setter T.L."/>
            <person name="Gleadow R.M."/>
            <person name="Kulakow P."/>
            <person name="Ferguson M.E."/>
            <person name="Rounsley S."/>
            <person name="Rokhsar D.S."/>
        </authorList>
    </citation>
    <scope>NUCLEOTIDE SEQUENCE [LARGE SCALE GENOMIC DNA]</scope>
    <source>
        <strain evidence="7">cv. AM560-2</strain>
    </source>
</reference>
<evidence type="ECO:0000313" key="7">
    <source>
        <dbReference type="Proteomes" id="UP000091857"/>
    </source>
</evidence>
<dbReference type="AlphaFoldDB" id="A0A2C9V3V1"/>
<feature type="domain" description="Myb-like" evidence="4">
    <location>
        <begin position="434"/>
        <end position="489"/>
    </location>
</feature>
<dbReference type="InterPro" id="IPR017930">
    <property type="entry name" value="Myb_dom"/>
</dbReference>
<evidence type="ECO:0000259" key="4">
    <source>
        <dbReference type="PROSITE" id="PS50090"/>
    </source>
</evidence>
<dbReference type="PANTHER" id="PTHR46993">
    <property type="entry name" value="MYB TRANSCRIPTION FACTOR"/>
    <property type="match status" value="1"/>
</dbReference>
<dbReference type="SMART" id="SM00717">
    <property type="entry name" value="SANT"/>
    <property type="match status" value="1"/>
</dbReference>
<evidence type="ECO:0000256" key="3">
    <source>
        <dbReference type="SAM" id="MobiDB-lite"/>
    </source>
</evidence>
<feature type="domain" description="HTH myb-type" evidence="5">
    <location>
        <begin position="441"/>
        <end position="490"/>
    </location>
</feature>
<dbReference type="PROSITE" id="PS50090">
    <property type="entry name" value="MYB_LIKE"/>
    <property type="match status" value="1"/>
</dbReference>
<sequence>MDSEEMDPEIVLWIIEFLTRQDSVPKVLLNRILTNTHIPISPTPRLKKTLALRAIQDEIASGSVASETILESLEIIEQLDQKQRIKILDSMKLAYCAVAVECTVKHMWVVGSKRKRDPETFFEAVKTIWRERVEKLEFLKKSELVTDELREFKEEMEAALWDSNACERLLERAMRNEALRLVMDYLREALDEMGPPLLEMLARTEKEREEEEKDADNVGEKASREPDGGVADGSAKMETQSNDMFHTVNNLKGPGVIMDSEKVGVDIPTYKYDNLPTPEVNRAKEALKSSSMELKALLNDPLPNALNFSESLMPERQALNKEILVEDQVGKRVDVPNPSVDVVVPVEIPNPSVTQAIEPIQTMKNSAGIPIYNHQNVAPKRSLMEYNSTARTYEWDDSIDGSPEDASGMSRFNLDKPRTKVVSPLKEYKIPKFAGRRKFKRWSVEEEDALREGVKMFGRGSWKAILDFKRDIFDDRTEVDLKDKWRNMTK</sequence>